<gene>
    <name evidence="1" type="ORF">SAMN04488128_103743</name>
</gene>
<accession>A0A1T4SXL2</accession>
<proteinExistence type="predicted"/>
<evidence type="ECO:0000313" key="1">
    <source>
        <dbReference type="EMBL" id="SKA32953.1"/>
    </source>
</evidence>
<name>A0A1T4SXL2_9BACT</name>
<dbReference type="Proteomes" id="UP000190367">
    <property type="component" value="Unassembled WGS sequence"/>
</dbReference>
<protein>
    <submittedName>
        <fullName evidence="1">Uncharacterized protein</fullName>
    </submittedName>
</protein>
<sequence length="161" mass="18333">MSLDKIVGNKTEALKFIDSEMISYDLPLSDKIKLNHSLLLYQFNKIKVQNRTGNAIFGLPVNSVFAFQKDAENFCIYLLIELDQHDLGIIAQNIGYANNVTQDDYQNGDFDFLSWHLHDMDAIIIKDRMSSGGQPGKSSFILCLTNMKMKDIVCSEKLFEQ</sequence>
<keyword evidence="2" id="KW-1185">Reference proteome</keyword>
<dbReference type="EMBL" id="FUWZ01000003">
    <property type="protein sequence ID" value="SKA32953.1"/>
    <property type="molecule type" value="Genomic_DNA"/>
</dbReference>
<evidence type="ECO:0000313" key="2">
    <source>
        <dbReference type="Proteomes" id="UP000190367"/>
    </source>
</evidence>
<dbReference type="AlphaFoldDB" id="A0A1T4SXL2"/>
<organism evidence="1 2">
    <name type="scientific">Chitinophaga eiseniae</name>
    <dbReference type="NCBI Taxonomy" id="634771"/>
    <lineage>
        <taxon>Bacteria</taxon>
        <taxon>Pseudomonadati</taxon>
        <taxon>Bacteroidota</taxon>
        <taxon>Chitinophagia</taxon>
        <taxon>Chitinophagales</taxon>
        <taxon>Chitinophagaceae</taxon>
        <taxon>Chitinophaga</taxon>
    </lineage>
</organism>
<reference evidence="2" key="1">
    <citation type="submission" date="2017-02" db="EMBL/GenBank/DDBJ databases">
        <authorList>
            <person name="Varghese N."/>
            <person name="Submissions S."/>
        </authorList>
    </citation>
    <scope>NUCLEOTIDE SEQUENCE [LARGE SCALE GENOMIC DNA]</scope>
    <source>
        <strain evidence="2">DSM 22224</strain>
    </source>
</reference>